<dbReference type="GeneID" id="95750368"/>
<feature type="domain" description="DUF3850" evidence="1">
    <location>
        <begin position="2"/>
        <end position="76"/>
    </location>
</feature>
<dbReference type="EMBL" id="PXZO01000016">
    <property type="protein sequence ID" value="PSK11681.1"/>
    <property type="molecule type" value="Genomic_DNA"/>
</dbReference>
<gene>
    <name evidence="2" type="ORF">C7R92_09565</name>
</gene>
<dbReference type="InterPro" id="IPR039440">
    <property type="entry name" value="DUF3850"/>
</dbReference>
<organism evidence="2 3">
    <name type="scientific">Brevibacillus porteri</name>
    <dbReference type="NCBI Taxonomy" id="2126350"/>
    <lineage>
        <taxon>Bacteria</taxon>
        <taxon>Bacillati</taxon>
        <taxon>Bacillota</taxon>
        <taxon>Bacilli</taxon>
        <taxon>Bacillales</taxon>
        <taxon>Paenibacillaceae</taxon>
        <taxon>Brevibacillus</taxon>
    </lineage>
</organism>
<proteinExistence type="predicted"/>
<reference evidence="2 3" key="1">
    <citation type="submission" date="2018-03" db="EMBL/GenBank/DDBJ databases">
        <title>Brevisbacillus phylogenomics.</title>
        <authorList>
            <person name="Dunlap C."/>
        </authorList>
    </citation>
    <scope>NUCLEOTIDE SEQUENCE [LARGE SCALE GENOMIC DNA]</scope>
    <source>
        <strain evidence="2 3">NRRL B-41110</strain>
    </source>
</reference>
<name>A0ABX5FT75_9BACL</name>
<comment type="caution">
    <text evidence="2">The sequence shown here is derived from an EMBL/GenBank/DDBJ whole genome shotgun (WGS) entry which is preliminary data.</text>
</comment>
<dbReference type="RefSeq" id="WP_106834076.1">
    <property type="nucleotide sequence ID" value="NZ_JARMEW010000044.1"/>
</dbReference>
<evidence type="ECO:0000313" key="3">
    <source>
        <dbReference type="Proteomes" id="UP000241645"/>
    </source>
</evidence>
<evidence type="ECO:0000313" key="2">
    <source>
        <dbReference type="EMBL" id="PSK11681.1"/>
    </source>
</evidence>
<accession>A0ABX5FT75</accession>
<protein>
    <submittedName>
        <fullName evidence="2">RNA-binding protein</fullName>
    </submittedName>
</protein>
<keyword evidence="3" id="KW-1185">Reference proteome</keyword>
<dbReference type="SUPFAM" id="SSF88697">
    <property type="entry name" value="PUA domain-like"/>
    <property type="match status" value="1"/>
</dbReference>
<dbReference type="Pfam" id="PF12961">
    <property type="entry name" value="DUF3850"/>
    <property type="match status" value="1"/>
</dbReference>
<dbReference type="Gene3D" id="2.30.130.30">
    <property type="entry name" value="Hypothetical protein"/>
    <property type="match status" value="1"/>
</dbReference>
<dbReference type="Proteomes" id="UP000241645">
    <property type="component" value="Unassembled WGS sequence"/>
</dbReference>
<evidence type="ECO:0000259" key="1">
    <source>
        <dbReference type="Pfam" id="PF12961"/>
    </source>
</evidence>
<sequence>MIHDLKTWPEHFRDVRAGIKTAELRLNDRNYQPGDVLVLREYDPEAGEYTGEVETRAVTHVLTGEQWLQPGVVMLSMSYGNTSKQFLEYVVNAFRIPAELLER</sequence>
<dbReference type="InterPro" id="IPR015947">
    <property type="entry name" value="PUA-like_sf"/>
</dbReference>